<feature type="region of interest" description="Disordered" evidence="1">
    <location>
        <begin position="62"/>
        <end position="605"/>
    </location>
</feature>
<feature type="compositionally biased region" description="Polar residues" evidence="1">
    <location>
        <begin position="594"/>
        <end position="605"/>
    </location>
</feature>
<proteinExistence type="predicted"/>
<reference evidence="3 4" key="1">
    <citation type="journal article" date="2013" name="PLoS Genet.">
        <title>The genome and development-dependent transcriptomes of Pyronema confluens: a window into fungal evolution.</title>
        <authorList>
            <person name="Traeger S."/>
            <person name="Altegoer F."/>
            <person name="Freitag M."/>
            <person name="Gabaldon T."/>
            <person name="Kempken F."/>
            <person name="Kumar A."/>
            <person name="Marcet-Houben M."/>
            <person name="Poggeler S."/>
            <person name="Stajich J.E."/>
            <person name="Nowrousian M."/>
        </authorList>
    </citation>
    <scope>NUCLEOTIDE SEQUENCE [LARGE SCALE GENOMIC DNA]</scope>
    <source>
        <strain evidence="4">CBS 100304</strain>
        <tissue evidence="3">Vegetative mycelium</tissue>
    </source>
</reference>
<dbReference type="AlphaFoldDB" id="U4LSB8"/>
<dbReference type="CDD" id="cd06257">
    <property type="entry name" value="DnaJ"/>
    <property type="match status" value="1"/>
</dbReference>
<keyword evidence="4" id="KW-1185">Reference proteome</keyword>
<protein>
    <submittedName>
        <fullName evidence="3">Similar to Uncharacterized J domain-containing protein C1071.09c acc. no. Q9UTQ5</fullName>
    </submittedName>
</protein>
<dbReference type="eggNOG" id="KOG0719">
    <property type="taxonomic scope" value="Eukaryota"/>
</dbReference>
<feature type="compositionally biased region" description="Low complexity" evidence="1">
    <location>
        <begin position="296"/>
        <end position="308"/>
    </location>
</feature>
<dbReference type="SUPFAM" id="SSF46565">
    <property type="entry name" value="Chaperone J-domain"/>
    <property type="match status" value="1"/>
</dbReference>
<feature type="region of interest" description="Disordered" evidence="1">
    <location>
        <begin position="629"/>
        <end position="789"/>
    </location>
</feature>
<feature type="compositionally biased region" description="Basic and acidic residues" evidence="1">
    <location>
        <begin position="406"/>
        <end position="434"/>
    </location>
</feature>
<dbReference type="OrthoDB" id="10250354at2759"/>
<dbReference type="PRINTS" id="PR00625">
    <property type="entry name" value="JDOMAIN"/>
</dbReference>
<dbReference type="GO" id="GO:0005634">
    <property type="term" value="C:nucleus"/>
    <property type="evidence" value="ECO:0007669"/>
    <property type="project" value="TreeGrafter"/>
</dbReference>
<dbReference type="Proteomes" id="UP000018144">
    <property type="component" value="Unassembled WGS sequence"/>
</dbReference>
<feature type="compositionally biased region" description="Low complexity" evidence="1">
    <location>
        <begin position="750"/>
        <end position="769"/>
    </location>
</feature>
<dbReference type="InterPro" id="IPR001623">
    <property type="entry name" value="DnaJ_domain"/>
</dbReference>
<dbReference type="EMBL" id="HF935428">
    <property type="protein sequence ID" value="CCX30201.1"/>
    <property type="molecule type" value="Genomic_DNA"/>
</dbReference>
<dbReference type="InterPro" id="IPR036869">
    <property type="entry name" value="J_dom_sf"/>
</dbReference>
<feature type="compositionally biased region" description="Low complexity" evidence="1">
    <location>
        <begin position="664"/>
        <end position="708"/>
    </location>
</feature>
<evidence type="ECO:0000313" key="4">
    <source>
        <dbReference type="Proteomes" id="UP000018144"/>
    </source>
</evidence>
<dbReference type="PANTHER" id="PTHR44144">
    <property type="entry name" value="DNAJ HOMOLOG SUBFAMILY C MEMBER 9"/>
    <property type="match status" value="1"/>
</dbReference>
<feature type="compositionally biased region" description="Polar residues" evidence="1">
    <location>
        <begin position="233"/>
        <end position="248"/>
    </location>
</feature>
<feature type="domain" description="J" evidence="2">
    <location>
        <begin position="8"/>
        <end position="76"/>
    </location>
</feature>
<feature type="compositionally biased region" description="Low complexity" evidence="1">
    <location>
        <begin position="263"/>
        <end position="285"/>
    </location>
</feature>
<dbReference type="OMA" id="PPDIDPY"/>
<evidence type="ECO:0000259" key="2">
    <source>
        <dbReference type="PROSITE" id="PS50076"/>
    </source>
</evidence>
<dbReference type="PROSITE" id="PS50076">
    <property type="entry name" value="DNAJ_2"/>
    <property type="match status" value="1"/>
</dbReference>
<dbReference type="Gene3D" id="1.10.287.110">
    <property type="entry name" value="DnaJ domain"/>
    <property type="match status" value="1"/>
</dbReference>
<evidence type="ECO:0000313" key="3">
    <source>
        <dbReference type="EMBL" id="CCX30201.1"/>
    </source>
</evidence>
<sequence>MDTPQKEDPYAALSVPNDASPATIRSAYKKLMLQCHPDKVRDEALRAEKQAMFDRVQRAYELLNDSRKRRKYDEEVAKEKEAATRKAEKEKEKAERRSKKSTREPSARERSSTRERSKTRDARERERDREPPRAERTEHRDPTREPRRKTEEELNEMEEKLKREYRRTSTFPQANGHAHHEHRETHRRDSHDPRDYRESRDRETRERETRDREAREARERESRDPPSEKTFPRPSNTGARYAQPSTSPVEEPAIPRQSQSRKPSASYPSAHPAAPPNASYPSAHTSAHHSAHHSASHSYPSTGSMPGSMPGGFPGTVPGGYPGSYPTNGYTQEPSNYSSRPQPPPPHPNATLEERESYKAQLAEENALLEAVRQKTRLEEEAKARKHRSNSHGSDSKASKEVPSPEIHKSGTSDEKRRERKAKRDAERRSDEHLSASNATGRPTDIPNGRRRGSSSVSKDDFMPGGSSAYGPAPPPHMFAAASLPTGHTYPTHGSPTGGYPTTARPQRRHSVSSPSMEKMQARGMRASPTVPARTSTHPSPMMGTHTAPMSVPSAVVPPAMQHQDSGYSSPSSPNDSTPPMSFPKKQVPVVASHNPSGSPTLSGSYKTYTICIPDNGEINHNQTATVEIPTDLPNNSTLYYTPTPQGLKLNHRLPAPGEGVPGAPSSPISTPIATPTSNYSTASQSQHSQYSQSNQSQSAKSNSPNSARSVPRRSNTINMGSPHLGLPAGGFEFSGYQGMGKNAVSPGLSRASTSYSSHSGHSAHSGSTVRPGFVPPMQGSLRREETWS</sequence>
<dbReference type="GO" id="GO:0005737">
    <property type="term" value="C:cytoplasm"/>
    <property type="evidence" value="ECO:0007669"/>
    <property type="project" value="TreeGrafter"/>
</dbReference>
<dbReference type="InterPro" id="IPR052594">
    <property type="entry name" value="J_domain-containing_protein"/>
</dbReference>
<evidence type="ECO:0000256" key="1">
    <source>
        <dbReference type="SAM" id="MobiDB-lite"/>
    </source>
</evidence>
<feature type="compositionally biased region" description="Low complexity" evidence="1">
    <location>
        <begin position="548"/>
        <end position="580"/>
    </location>
</feature>
<feature type="compositionally biased region" description="Basic residues" evidence="1">
    <location>
        <begin position="286"/>
        <end position="295"/>
    </location>
</feature>
<organism evidence="3 4">
    <name type="scientific">Pyronema omphalodes (strain CBS 100304)</name>
    <name type="common">Pyronema confluens</name>
    <dbReference type="NCBI Taxonomy" id="1076935"/>
    <lineage>
        <taxon>Eukaryota</taxon>
        <taxon>Fungi</taxon>
        <taxon>Dikarya</taxon>
        <taxon>Ascomycota</taxon>
        <taxon>Pezizomycotina</taxon>
        <taxon>Pezizomycetes</taxon>
        <taxon>Pezizales</taxon>
        <taxon>Pyronemataceae</taxon>
        <taxon>Pyronema</taxon>
    </lineage>
</organism>
<dbReference type="GO" id="GO:0031072">
    <property type="term" value="F:heat shock protein binding"/>
    <property type="evidence" value="ECO:0007669"/>
    <property type="project" value="TreeGrafter"/>
</dbReference>
<name>U4LSB8_PYROM</name>
<dbReference type="PROSITE" id="PS00636">
    <property type="entry name" value="DNAJ_1"/>
    <property type="match status" value="1"/>
</dbReference>
<feature type="compositionally biased region" description="Gly residues" evidence="1">
    <location>
        <begin position="309"/>
        <end position="322"/>
    </location>
</feature>
<feature type="compositionally biased region" description="Basic and acidic residues" evidence="1">
    <location>
        <begin position="71"/>
        <end position="162"/>
    </location>
</feature>
<dbReference type="Pfam" id="PF00226">
    <property type="entry name" value="DnaJ"/>
    <property type="match status" value="1"/>
</dbReference>
<feature type="compositionally biased region" description="Basic and acidic residues" evidence="1">
    <location>
        <begin position="372"/>
        <end position="383"/>
    </location>
</feature>
<gene>
    <name evidence="3" type="ORF">PCON_08303</name>
</gene>
<accession>U4LSB8</accession>
<feature type="compositionally biased region" description="Basic and acidic residues" evidence="1">
    <location>
        <begin position="181"/>
        <end position="231"/>
    </location>
</feature>
<dbReference type="SMART" id="SM00271">
    <property type="entry name" value="DnaJ"/>
    <property type="match status" value="1"/>
</dbReference>
<dbReference type="InterPro" id="IPR018253">
    <property type="entry name" value="DnaJ_domain_CS"/>
</dbReference>
<dbReference type="PANTHER" id="PTHR44144:SF1">
    <property type="entry name" value="DNAJ HOMOLOG SUBFAMILY C MEMBER 9"/>
    <property type="match status" value="1"/>
</dbReference>
<feature type="compositionally biased region" description="Polar residues" evidence="1">
    <location>
        <begin position="633"/>
        <end position="645"/>
    </location>
</feature>